<evidence type="ECO:0000313" key="5">
    <source>
        <dbReference type="Proteomes" id="UP001500443"/>
    </source>
</evidence>
<evidence type="ECO:0000313" key="4">
    <source>
        <dbReference type="EMBL" id="GAA2129408.1"/>
    </source>
</evidence>
<feature type="transmembrane region" description="Helical" evidence="2">
    <location>
        <begin position="78"/>
        <end position="99"/>
    </location>
</feature>
<dbReference type="EMBL" id="BAAAPF010000123">
    <property type="protein sequence ID" value="GAA2129408.1"/>
    <property type="molecule type" value="Genomic_DNA"/>
</dbReference>
<evidence type="ECO:0008006" key="6">
    <source>
        <dbReference type="Google" id="ProtNLM"/>
    </source>
</evidence>
<feature type="signal peptide" evidence="3">
    <location>
        <begin position="1"/>
        <end position="30"/>
    </location>
</feature>
<comment type="caution">
    <text evidence="4">The sequence shown here is derived from an EMBL/GenBank/DDBJ whole genome shotgun (WGS) entry which is preliminary data.</text>
</comment>
<sequence>MSPGHPGRSLLLTGLAAPLLWAAVAAPAEALQPPAAARAGAAVPVQEDAPPPAGDGKNPGRAPAMGSPGAPAVRGDDVWPAVTASGVFAVSLGAAVYFFGWGRRRAA</sequence>
<gene>
    <name evidence="4" type="ORF">GCM10009802_37220</name>
</gene>
<keyword evidence="2" id="KW-0472">Membrane</keyword>
<keyword evidence="3" id="KW-0732">Signal</keyword>
<evidence type="ECO:0000256" key="2">
    <source>
        <dbReference type="SAM" id="Phobius"/>
    </source>
</evidence>
<keyword evidence="5" id="KW-1185">Reference proteome</keyword>
<proteinExistence type="predicted"/>
<keyword evidence="2" id="KW-1133">Transmembrane helix</keyword>
<keyword evidence="2" id="KW-0812">Transmembrane</keyword>
<feature type="region of interest" description="Disordered" evidence="1">
    <location>
        <begin position="35"/>
        <end position="76"/>
    </location>
</feature>
<name>A0ABN2YLR5_9ACTN</name>
<accession>A0ABN2YLR5</accession>
<feature type="chain" id="PRO_5045396555" description="LPXTG cell wall anchor domain-containing protein" evidence="3">
    <location>
        <begin position="31"/>
        <end position="107"/>
    </location>
</feature>
<protein>
    <recommendedName>
        <fullName evidence="6">LPXTG cell wall anchor domain-containing protein</fullName>
    </recommendedName>
</protein>
<evidence type="ECO:0000256" key="3">
    <source>
        <dbReference type="SAM" id="SignalP"/>
    </source>
</evidence>
<dbReference type="Proteomes" id="UP001500443">
    <property type="component" value="Unassembled WGS sequence"/>
</dbReference>
<organism evidence="4 5">
    <name type="scientific">Streptomyces synnematoformans</name>
    <dbReference type="NCBI Taxonomy" id="415721"/>
    <lineage>
        <taxon>Bacteria</taxon>
        <taxon>Bacillati</taxon>
        <taxon>Actinomycetota</taxon>
        <taxon>Actinomycetes</taxon>
        <taxon>Kitasatosporales</taxon>
        <taxon>Streptomycetaceae</taxon>
        <taxon>Streptomyces</taxon>
    </lineage>
</organism>
<evidence type="ECO:0000256" key="1">
    <source>
        <dbReference type="SAM" id="MobiDB-lite"/>
    </source>
</evidence>
<reference evidence="4 5" key="1">
    <citation type="journal article" date="2019" name="Int. J. Syst. Evol. Microbiol.">
        <title>The Global Catalogue of Microorganisms (GCM) 10K type strain sequencing project: providing services to taxonomists for standard genome sequencing and annotation.</title>
        <authorList>
            <consortium name="The Broad Institute Genomics Platform"/>
            <consortium name="The Broad Institute Genome Sequencing Center for Infectious Disease"/>
            <person name="Wu L."/>
            <person name="Ma J."/>
        </authorList>
    </citation>
    <scope>NUCLEOTIDE SEQUENCE [LARGE SCALE GENOMIC DNA]</scope>
    <source>
        <strain evidence="4 5">JCM 15481</strain>
    </source>
</reference>
<dbReference type="RefSeq" id="WP_344291118.1">
    <property type="nucleotide sequence ID" value="NZ_BAAAPF010000123.1"/>
</dbReference>